<organism evidence="1 2">
    <name type="scientific">Pseudomaricurvus hydrocarbonicus</name>
    <dbReference type="NCBI Taxonomy" id="1470433"/>
    <lineage>
        <taxon>Bacteria</taxon>
        <taxon>Pseudomonadati</taxon>
        <taxon>Pseudomonadota</taxon>
        <taxon>Gammaproteobacteria</taxon>
        <taxon>Cellvibrionales</taxon>
        <taxon>Cellvibrionaceae</taxon>
        <taxon>Pseudomaricurvus</taxon>
    </lineage>
</organism>
<comment type="caution">
    <text evidence="1">The sequence shown here is derived from an EMBL/GenBank/DDBJ whole genome shotgun (WGS) entry which is preliminary data.</text>
</comment>
<evidence type="ECO:0000313" key="1">
    <source>
        <dbReference type="EMBL" id="NHO65330.1"/>
    </source>
</evidence>
<reference evidence="1" key="1">
    <citation type="submission" date="2020-03" db="EMBL/GenBank/DDBJ databases">
        <authorList>
            <person name="Guo F."/>
        </authorList>
    </citation>
    <scope>NUCLEOTIDE SEQUENCE</scope>
    <source>
        <strain evidence="1">JCM 30134</strain>
    </source>
</reference>
<accession>A0A9E5MM30</accession>
<sequence length="151" mass="17482">MSREEEMYVHFQDCLAGLNRAWAIFSELELDRMPPVLVMAAFNMGVIEYSKPFKESYRNGKKRHSLGLPLASEDDHLLHQYLLGLRDHALDHSESTVEGAAIYEGKDEGFRFPVILSEAHEKWPPIREIKLLIEKVLDVYYAQLPQLLKQL</sequence>
<protein>
    <submittedName>
        <fullName evidence="1">Uncharacterized protein</fullName>
    </submittedName>
</protein>
<dbReference type="Proteomes" id="UP000787472">
    <property type="component" value="Unassembled WGS sequence"/>
</dbReference>
<evidence type="ECO:0000313" key="2">
    <source>
        <dbReference type="Proteomes" id="UP000787472"/>
    </source>
</evidence>
<dbReference type="RefSeq" id="WP_167184036.1">
    <property type="nucleotide sequence ID" value="NZ_JAAONZ010000004.1"/>
</dbReference>
<proteinExistence type="predicted"/>
<keyword evidence="2" id="KW-1185">Reference proteome</keyword>
<dbReference type="AlphaFoldDB" id="A0A9E5MM30"/>
<gene>
    <name evidence="1" type="ORF">G8770_07225</name>
</gene>
<dbReference type="EMBL" id="JAAONZ010000004">
    <property type="protein sequence ID" value="NHO65330.1"/>
    <property type="molecule type" value="Genomic_DNA"/>
</dbReference>
<name>A0A9E5MM30_9GAMM</name>